<proteinExistence type="predicted"/>
<gene>
    <name evidence="1" type="ORF">J2S14_003172</name>
</gene>
<reference evidence="1 2" key="1">
    <citation type="submission" date="2023-07" db="EMBL/GenBank/DDBJ databases">
        <title>Genomic Encyclopedia of Type Strains, Phase IV (KMG-IV): sequencing the most valuable type-strain genomes for metagenomic binning, comparative biology and taxonomic classification.</title>
        <authorList>
            <person name="Goeker M."/>
        </authorList>
    </citation>
    <scope>NUCLEOTIDE SEQUENCE [LARGE SCALE GENOMIC DNA]</scope>
    <source>
        <strain evidence="1 2">DSM 27848</strain>
    </source>
</reference>
<accession>A0ABU0D7E8</accession>
<comment type="caution">
    <text evidence="1">The sequence shown here is derived from an EMBL/GenBank/DDBJ whole genome shotgun (WGS) entry which is preliminary data.</text>
</comment>
<dbReference type="Proteomes" id="UP001232343">
    <property type="component" value="Unassembled WGS sequence"/>
</dbReference>
<protein>
    <submittedName>
        <fullName evidence="1">Uncharacterized protein</fullName>
    </submittedName>
</protein>
<organism evidence="1 2">
    <name type="scientific">Lederbergia wuyishanensis</name>
    <dbReference type="NCBI Taxonomy" id="1347903"/>
    <lineage>
        <taxon>Bacteria</taxon>
        <taxon>Bacillati</taxon>
        <taxon>Bacillota</taxon>
        <taxon>Bacilli</taxon>
        <taxon>Bacillales</taxon>
        <taxon>Bacillaceae</taxon>
        <taxon>Lederbergia</taxon>
    </lineage>
</organism>
<keyword evidence="2" id="KW-1185">Reference proteome</keyword>
<evidence type="ECO:0000313" key="2">
    <source>
        <dbReference type="Proteomes" id="UP001232343"/>
    </source>
</evidence>
<dbReference type="EMBL" id="JAUSUO010000009">
    <property type="protein sequence ID" value="MDQ0344329.1"/>
    <property type="molecule type" value="Genomic_DNA"/>
</dbReference>
<evidence type="ECO:0000313" key="1">
    <source>
        <dbReference type="EMBL" id="MDQ0344329.1"/>
    </source>
</evidence>
<sequence length="75" mass="8873">MRPRSSGRARKLTSRPRKAKYISGARIYTNQPVRIYLCRYVPVSFDERQINFKLRSDELQKFVFRGAATLGKEHR</sequence>
<name>A0ABU0D7E8_9BACI</name>